<evidence type="ECO:0000256" key="1">
    <source>
        <dbReference type="SAM" id="SignalP"/>
    </source>
</evidence>
<keyword evidence="3" id="KW-1185">Reference proteome</keyword>
<comment type="caution">
    <text evidence="2">The sequence shown here is derived from an EMBL/GenBank/DDBJ whole genome shotgun (WGS) entry which is preliminary data.</text>
</comment>
<feature type="chain" id="PRO_5023123380" evidence="1">
    <location>
        <begin position="21"/>
        <end position="99"/>
    </location>
</feature>
<dbReference type="EMBL" id="VOHS01000089">
    <property type="protein sequence ID" value="TWV89426.1"/>
    <property type="molecule type" value="Genomic_DNA"/>
</dbReference>
<dbReference type="RefSeq" id="WP_146308542.1">
    <property type="nucleotide sequence ID" value="NZ_VOHS01000089.1"/>
</dbReference>
<dbReference type="Proteomes" id="UP000318815">
    <property type="component" value="Unassembled WGS sequence"/>
</dbReference>
<proteinExistence type="predicted"/>
<keyword evidence="1" id="KW-0732">Signal</keyword>
<feature type="signal peptide" evidence="1">
    <location>
        <begin position="1"/>
        <end position="20"/>
    </location>
</feature>
<evidence type="ECO:0000313" key="3">
    <source>
        <dbReference type="Proteomes" id="UP000318815"/>
    </source>
</evidence>
<sequence length="99" mass="11300">MKYLFSLLFLFCTMTTFGQASFPQGFKLIKGDNGAGDDDRYSNGKDIFQTHLYFRSYDDYTWNDDKFKQYVAEALAFHFTGPQIVSCGVPGKSMAFTPM</sequence>
<name>A0A5C6LK96_9BACT</name>
<accession>A0A5C6LK96</accession>
<evidence type="ECO:0000313" key="2">
    <source>
        <dbReference type="EMBL" id="TWV89426.1"/>
    </source>
</evidence>
<organism evidence="2 3">
    <name type="scientific">Chitinophaga pinensis</name>
    <dbReference type="NCBI Taxonomy" id="79329"/>
    <lineage>
        <taxon>Bacteria</taxon>
        <taxon>Pseudomonadati</taxon>
        <taxon>Bacteroidota</taxon>
        <taxon>Chitinophagia</taxon>
        <taxon>Chitinophagales</taxon>
        <taxon>Chitinophagaceae</taxon>
        <taxon>Chitinophaga</taxon>
    </lineage>
</organism>
<dbReference type="AlphaFoldDB" id="A0A5C6LK96"/>
<dbReference type="OrthoDB" id="667168at2"/>
<protein>
    <submittedName>
        <fullName evidence="2">Uncharacterized protein</fullName>
    </submittedName>
</protein>
<reference evidence="2 3" key="1">
    <citation type="submission" date="2019-08" db="EMBL/GenBank/DDBJ databases">
        <title>Whole genome sequencing of chitin degrading bacteria Chitinophaga pinensis YS16.</title>
        <authorList>
            <person name="Singh R.P."/>
            <person name="Manchanda G."/>
            <person name="Maurya I.K."/>
            <person name="Joshi N.K."/>
            <person name="Srivastava A.K."/>
        </authorList>
    </citation>
    <scope>NUCLEOTIDE SEQUENCE [LARGE SCALE GENOMIC DNA]</scope>
    <source>
        <strain evidence="2 3">YS-16</strain>
    </source>
</reference>
<gene>
    <name evidence="2" type="ORF">FEF09_29935</name>
</gene>